<dbReference type="EMBL" id="JBANAX010000914">
    <property type="protein sequence ID" value="KAL1188720.1"/>
    <property type="molecule type" value="Genomic_DNA"/>
</dbReference>
<evidence type="ECO:0000256" key="4">
    <source>
        <dbReference type="ARBA" id="ARBA00023163"/>
    </source>
</evidence>
<proteinExistence type="predicted"/>
<evidence type="ECO:0000256" key="1">
    <source>
        <dbReference type="ARBA" id="ARBA00004123"/>
    </source>
</evidence>
<dbReference type="GO" id="GO:0003677">
    <property type="term" value="F:DNA binding"/>
    <property type="evidence" value="ECO:0007669"/>
    <property type="project" value="UniProtKB-KW"/>
</dbReference>
<feature type="domain" description="TF-B3" evidence="7">
    <location>
        <begin position="14"/>
        <end position="109"/>
    </location>
</feature>
<comment type="caution">
    <text evidence="9">The sequence shown here is derived from an EMBL/GenBank/DDBJ whole genome shotgun (WGS) entry which is preliminary data.</text>
</comment>
<evidence type="ECO:0000313" key="10">
    <source>
        <dbReference type="Proteomes" id="UP001558713"/>
    </source>
</evidence>
<accession>A0ABD1BZP4</accession>
<dbReference type="Gene3D" id="2.40.330.10">
    <property type="entry name" value="DNA-binding pseudobarrel domain"/>
    <property type="match status" value="2"/>
</dbReference>
<sequence length="290" mass="33018">MALNNGFGQFQASFFKVLQRVDLYSENMRALPHDFVRNFSDEELSLEMKIGAEWGSSWDIGISKNPRFCYMEKSGWEKFVRDNALGDNEFVTFTHIRKMYFTVNIYNQNCKEMLQPPQSRASSSRVKTEQEEIKVTTPAELSHRGATTPPAESSGGGKDKRKLNFGKKRAEESQTSKRTEKMVKARRYSPGASSSSVADIIIFIKKSYLNILRFPNHVSNDLMPRERTMFIIHHPGKKRSWNVVYLPRAKDACLSGGWARVAKEYPIAVGDTCSFTSIKPNELILVVSKP</sequence>
<dbReference type="SUPFAM" id="SSF101936">
    <property type="entry name" value="DNA-binding pseudobarrel domain"/>
    <property type="match status" value="2"/>
</dbReference>
<evidence type="ECO:0000259" key="7">
    <source>
        <dbReference type="PROSITE" id="PS50863"/>
    </source>
</evidence>
<keyword evidence="3" id="KW-0238">DNA-binding</keyword>
<keyword evidence="2" id="KW-0805">Transcription regulation</keyword>
<keyword evidence="5" id="KW-0539">Nucleus</keyword>
<evidence type="ECO:0000256" key="6">
    <source>
        <dbReference type="SAM" id="MobiDB-lite"/>
    </source>
</evidence>
<evidence type="ECO:0000256" key="3">
    <source>
        <dbReference type="ARBA" id="ARBA00023125"/>
    </source>
</evidence>
<evidence type="ECO:0000256" key="5">
    <source>
        <dbReference type="ARBA" id="ARBA00023242"/>
    </source>
</evidence>
<comment type="subcellular location">
    <subcellularLocation>
        <location evidence="1">Nucleus</location>
    </subcellularLocation>
</comment>
<organism evidence="9 10">
    <name type="scientific">Cardamine amara subsp. amara</name>
    <dbReference type="NCBI Taxonomy" id="228776"/>
    <lineage>
        <taxon>Eukaryota</taxon>
        <taxon>Viridiplantae</taxon>
        <taxon>Streptophyta</taxon>
        <taxon>Embryophyta</taxon>
        <taxon>Tracheophyta</taxon>
        <taxon>Spermatophyta</taxon>
        <taxon>Magnoliopsida</taxon>
        <taxon>eudicotyledons</taxon>
        <taxon>Gunneridae</taxon>
        <taxon>Pentapetalae</taxon>
        <taxon>rosids</taxon>
        <taxon>malvids</taxon>
        <taxon>Brassicales</taxon>
        <taxon>Brassicaceae</taxon>
        <taxon>Cardamineae</taxon>
        <taxon>Cardamine</taxon>
    </lineage>
</organism>
<dbReference type="SMART" id="SM01019">
    <property type="entry name" value="B3"/>
    <property type="match status" value="2"/>
</dbReference>
<dbReference type="PANTHER" id="PTHR31920:SF122">
    <property type="entry name" value="B3 DOMAIN-CONTAINING PROTEIN REM23"/>
    <property type="match status" value="1"/>
</dbReference>
<evidence type="ECO:0000313" key="9">
    <source>
        <dbReference type="EMBL" id="KAL1222496.1"/>
    </source>
</evidence>
<dbReference type="InterPro" id="IPR015300">
    <property type="entry name" value="DNA-bd_pseudobarrel_sf"/>
</dbReference>
<dbReference type="InterPro" id="IPR003340">
    <property type="entry name" value="B3_DNA-bd"/>
</dbReference>
<dbReference type="InterPro" id="IPR050655">
    <property type="entry name" value="Plant_B3_domain"/>
</dbReference>
<feature type="region of interest" description="Disordered" evidence="6">
    <location>
        <begin position="116"/>
        <end position="187"/>
    </location>
</feature>
<dbReference type="EMBL" id="JBANAX010000095">
    <property type="protein sequence ID" value="KAL1222496.1"/>
    <property type="molecule type" value="Genomic_DNA"/>
</dbReference>
<dbReference type="CDD" id="cd10017">
    <property type="entry name" value="B3_DNA"/>
    <property type="match status" value="1"/>
</dbReference>
<keyword evidence="4" id="KW-0804">Transcription</keyword>
<reference evidence="9 10" key="1">
    <citation type="submission" date="2024-04" db="EMBL/GenBank/DDBJ databases">
        <title>Genome assembly C_amara_ONT_v2.</title>
        <authorList>
            <person name="Yant L."/>
            <person name="Moore C."/>
            <person name="Slenker M."/>
        </authorList>
    </citation>
    <scope>NUCLEOTIDE SEQUENCE [LARGE SCALE GENOMIC DNA]</scope>
    <source>
        <tissue evidence="9">Leaf</tissue>
    </source>
</reference>
<protein>
    <submittedName>
        <fullName evidence="9">B3 domain-containing protein</fullName>
    </submittedName>
</protein>
<feature type="compositionally biased region" description="Polar residues" evidence="6">
    <location>
        <begin position="116"/>
        <end position="125"/>
    </location>
</feature>
<evidence type="ECO:0000313" key="8">
    <source>
        <dbReference type="EMBL" id="KAL1188720.1"/>
    </source>
</evidence>
<dbReference type="PROSITE" id="PS50863">
    <property type="entry name" value="B3"/>
    <property type="match status" value="2"/>
</dbReference>
<name>A0ABD1BZP4_CARAN</name>
<dbReference type="AlphaFoldDB" id="A0ABD1BZP4"/>
<dbReference type="GO" id="GO:0005634">
    <property type="term" value="C:nucleus"/>
    <property type="evidence" value="ECO:0007669"/>
    <property type="project" value="UniProtKB-SubCell"/>
</dbReference>
<dbReference type="Proteomes" id="UP001558713">
    <property type="component" value="Unassembled WGS sequence"/>
</dbReference>
<dbReference type="PANTHER" id="PTHR31920">
    <property type="entry name" value="B3 DOMAIN-CONTAINING"/>
    <property type="match status" value="1"/>
</dbReference>
<gene>
    <name evidence="8" type="ORF">V5N11_020638</name>
    <name evidence="9" type="ORF">V5N11_020723</name>
</gene>
<feature type="domain" description="TF-B3" evidence="7">
    <location>
        <begin position="197"/>
        <end position="290"/>
    </location>
</feature>
<evidence type="ECO:0000256" key="2">
    <source>
        <dbReference type="ARBA" id="ARBA00023015"/>
    </source>
</evidence>
<feature type="compositionally biased region" description="Basic and acidic residues" evidence="6">
    <location>
        <begin position="168"/>
        <end position="183"/>
    </location>
</feature>
<keyword evidence="10" id="KW-1185">Reference proteome</keyword>
<dbReference type="Pfam" id="PF02362">
    <property type="entry name" value="B3"/>
    <property type="match status" value="1"/>
</dbReference>